<dbReference type="CDD" id="cd06529">
    <property type="entry name" value="S24_LexA-like"/>
    <property type="match status" value="1"/>
</dbReference>
<dbReference type="PROSITE" id="PS50943">
    <property type="entry name" value="HTH_CROC1"/>
    <property type="match status" value="1"/>
</dbReference>
<dbReference type="OrthoDB" id="870359at2"/>
<dbReference type="PANTHER" id="PTHR40661:SF3">
    <property type="entry name" value="FELS-1 PROPHAGE TRANSCRIPTIONAL REGULATOR"/>
    <property type="match status" value="1"/>
</dbReference>
<dbReference type="InterPro" id="IPR010982">
    <property type="entry name" value="Lambda_DNA-bd_dom_sf"/>
</dbReference>
<keyword evidence="2" id="KW-0238">DNA-binding</keyword>
<gene>
    <name evidence="5" type="ORF">FVR03_01085</name>
</gene>
<dbReference type="SUPFAM" id="SSF47413">
    <property type="entry name" value="lambda repressor-like DNA-binding domains"/>
    <property type="match status" value="1"/>
</dbReference>
<feature type="domain" description="HTH cro/C1-type" evidence="4">
    <location>
        <begin position="18"/>
        <end position="72"/>
    </location>
</feature>
<dbReference type="PANTHER" id="PTHR40661">
    <property type="match status" value="1"/>
</dbReference>
<evidence type="ECO:0000256" key="2">
    <source>
        <dbReference type="ARBA" id="ARBA00023125"/>
    </source>
</evidence>
<evidence type="ECO:0000259" key="4">
    <source>
        <dbReference type="PROSITE" id="PS50943"/>
    </source>
</evidence>
<dbReference type="InterPro" id="IPR039418">
    <property type="entry name" value="LexA-like"/>
</dbReference>
<dbReference type="AlphaFoldDB" id="A0A5C8KCK1"/>
<dbReference type="SUPFAM" id="SSF51306">
    <property type="entry name" value="LexA/Signal peptidase"/>
    <property type="match status" value="1"/>
</dbReference>
<dbReference type="Pfam" id="PF12844">
    <property type="entry name" value="HTH_19"/>
    <property type="match status" value="1"/>
</dbReference>
<keyword evidence="1" id="KW-0805">Transcription regulation</keyword>
<dbReference type="Pfam" id="PF00717">
    <property type="entry name" value="Peptidase_S24"/>
    <property type="match status" value="1"/>
</dbReference>
<protein>
    <submittedName>
        <fullName evidence="5">LexA family transcriptional regulator</fullName>
    </submittedName>
</protein>
<dbReference type="InterPro" id="IPR036286">
    <property type="entry name" value="LexA/Signal_pep-like_sf"/>
</dbReference>
<dbReference type="GO" id="GO:0003677">
    <property type="term" value="F:DNA binding"/>
    <property type="evidence" value="ECO:0007669"/>
    <property type="project" value="UniProtKB-KW"/>
</dbReference>
<evidence type="ECO:0000313" key="6">
    <source>
        <dbReference type="Proteomes" id="UP000321926"/>
    </source>
</evidence>
<sequence length="239" mass="27084">MYFIFRTLKSKSTIGQRLIKTREYVNLKQTDVAELAHIARSSISKLESDKAEKYLDLAMFYSRTYNISLDWLIDGIGGDEVILKENSSLKILGTEQYKEKGVPENAIPLYDIDINAGNVQRLIDDNNSIPLVGWIHLEEMSSTEGLLGVRAKGDSMATFINSGDVLLIRRIQDRSFIPLGLTYVLIGAEMSAVKYIHDELPGEKWLLTSHNVEHKPFPVKKEAIKHLFVVVKVLKDLTY</sequence>
<evidence type="ECO:0000256" key="1">
    <source>
        <dbReference type="ARBA" id="ARBA00023015"/>
    </source>
</evidence>
<name>A0A5C8KCK1_9BACT</name>
<keyword evidence="6" id="KW-1185">Reference proteome</keyword>
<dbReference type="InterPro" id="IPR001387">
    <property type="entry name" value="Cro/C1-type_HTH"/>
</dbReference>
<proteinExistence type="predicted"/>
<reference evidence="5 6" key="1">
    <citation type="submission" date="2019-08" db="EMBL/GenBank/DDBJ databases">
        <authorList>
            <person name="Shi S."/>
        </authorList>
    </citation>
    <scope>NUCLEOTIDE SEQUENCE [LARGE SCALE GENOMIC DNA]</scope>
    <source>
        <strain evidence="5 6">GY10130</strain>
    </source>
</reference>
<dbReference type="Gene3D" id="2.10.109.10">
    <property type="entry name" value="Umud Fragment, subunit A"/>
    <property type="match status" value="1"/>
</dbReference>
<dbReference type="CDD" id="cd00093">
    <property type="entry name" value="HTH_XRE"/>
    <property type="match status" value="1"/>
</dbReference>
<dbReference type="Proteomes" id="UP000321926">
    <property type="component" value="Unassembled WGS sequence"/>
</dbReference>
<dbReference type="SMART" id="SM00530">
    <property type="entry name" value="HTH_XRE"/>
    <property type="match status" value="1"/>
</dbReference>
<dbReference type="InterPro" id="IPR015927">
    <property type="entry name" value="Peptidase_S24_S26A/B/C"/>
</dbReference>
<evidence type="ECO:0000313" key="5">
    <source>
        <dbReference type="EMBL" id="TXK52337.1"/>
    </source>
</evidence>
<organism evidence="5 6">
    <name type="scientific">Pontibacter qinzhouensis</name>
    <dbReference type="NCBI Taxonomy" id="2603253"/>
    <lineage>
        <taxon>Bacteria</taxon>
        <taxon>Pseudomonadati</taxon>
        <taxon>Bacteroidota</taxon>
        <taxon>Cytophagia</taxon>
        <taxon>Cytophagales</taxon>
        <taxon>Hymenobacteraceae</taxon>
        <taxon>Pontibacter</taxon>
    </lineage>
</organism>
<keyword evidence="3" id="KW-0804">Transcription</keyword>
<dbReference type="EMBL" id="VRTY01000003">
    <property type="protein sequence ID" value="TXK52337.1"/>
    <property type="molecule type" value="Genomic_DNA"/>
</dbReference>
<evidence type="ECO:0000256" key="3">
    <source>
        <dbReference type="ARBA" id="ARBA00023163"/>
    </source>
</evidence>
<comment type="caution">
    <text evidence="5">The sequence shown here is derived from an EMBL/GenBank/DDBJ whole genome shotgun (WGS) entry which is preliminary data.</text>
</comment>
<dbReference type="Gene3D" id="1.10.260.40">
    <property type="entry name" value="lambda repressor-like DNA-binding domains"/>
    <property type="match status" value="1"/>
</dbReference>
<accession>A0A5C8KCK1</accession>